<dbReference type="AlphaFoldDB" id="U7DA99"/>
<dbReference type="STRING" id="1313304.CALK_1040"/>
<proteinExistence type="predicted"/>
<dbReference type="RefSeq" id="WP_022636532.1">
    <property type="nucleotide sequence ID" value="NZ_ASJR01000007.1"/>
</dbReference>
<dbReference type="Proteomes" id="UP000017148">
    <property type="component" value="Unassembled WGS sequence"/>
</dbReference>
<keyword evidence="4" id="KW-1185">Reference proteome</keyword>
<organism evidence="3 4">
    <name type="scientific">Chitinivibrio alkaliphilus ACht1</name>
    <dbReference type="NCBI Taxonomy" id="1313304"/>
    <lineage>
        <taxon>Bacteria</taxon>
        <taxon>Pseudomonadati</taxon>
        <taxon>Fibrobacterota</taxon>
        <taxon>Chitinivibrionia</taxon>
        <taxon>Chitinivibrionales</taxon>
        <taxon>Chitinivibrionaceae</taxon>
        <taxon>Chitinivibrio</taxon>
    </lineage>
</organism>
<evidence type="ECO:0000313" key="3">
    <source>
        <dbReference type="EMBL" id="ERP32057.1"/>
    </source>
</evidence>
<dbReference type="Pfam" id="PF04316">
    <property type="entry name" value="FlgM"/>
    <property type="match status" value="1"/>
</dbReference>
<comment type="caution">
    <text evidence="3">The sequence shown here is derived from an EMBL/GenBank/DDBJ whole genome shotgun (WGS) entry which is preliminary data.</text>
</comment>
<feature type="compositionally biased region" description="Basic and acidic residues" evidence="1">
    <location>
        <begin position="13"/>
        <end position="25"/>
    </location>
</feature>
<reference evidence="3 4" key="1">
    <citation type="journal article" date="2013" name="Environ. Microbiol.">
        <title>Genome analysis of Chitinivibrio alkaliphilus gen. nov., sp. nov., a novel extremely haloalkaliphilic anaerobic chitinolytic bacterium from the candidate phylum Termite Group 3.</title>
        <authorList>
            <person name="Sorokin D.Y."/>
            <person name="Gumerov V.M."/>
            <person name="Rakitin A.L."/>
            <person name="Beletsky A.V."/>
            <person name="Damste J.S."/>
            <person name="Muyzer G."/>
            <person name="Mardanov A.V."/>
            <person name="Ravin N.V."/>
        </authorList>
    </citation>
    <scope>NUCLEOTIDE SEQUENCE [LARGE SCALE GENOMIC DNA]</scope>
    <source>
        <strain evidence="3 4">ACht1</strain>
    </source>
</reference>
<dbReference type="EMBL" id="ASJR01000007">
    <property type="protein sequence ID" value="ERP32057.1"/>
    <property type="molecule type" value="Genomic_DNA"/>
</dbReference>
<gene>
    <name evidence="3" type="ORF">CALK_1040</name>
</gene>
<evidence type="ECO:0000313" key="4">
    <source>
        <dbReference type="Proteomes" id="UP000017148"/>
    </source>
</evidence>
<evidence type="ECO:0000259" key="2">
    <source>
        <dbReference type="Pfam" id="PF04316"/>
    </source>
</evidence>
<dbReference type="InterPro" id="IPR031316">
    <property type="entry name" value="FlgM_C"/>
</dbReference>
<feature type="region of interest" description="Disordered" evidence="1">
    <location>
        <begin position="1"/>
        <end position="52"/>
    </location>
</feature>
<dbReference type="SUPFAM" id="SSF101498">
    <property type="entry name" value="Anti-sigma factor FlgM"/>
    <property type="match status" value="1"/>
</dbReference>
<name>U7DA99_9BACT</name>
<feature type="compositionally biased region" description="Polar residues" evidence="1">
    <location>
        <begin position="28"/>
        <end position="52"/>
    </location>
</feature>
<accession>U7DA99</accession>
<sequence length="106" mass="11519">MRLESINNMVSAEFRKIHSTSDKKKTAGPQSPSRTGRTDTASLSASAAKTHGTEAQAQLLSARLDAEPDIRDERISDVQEKIESGYYNSSNFADTLADKLIGDFGL</sequence>
<feature type="domain" description="Anti-sigma-28 factor FlgM C-terminal" evidence="2">
    <location>
        <begin position="55"/>
        <end position="101"/>
    </location>
</feature>
<feature type="compositionally biased region" description="Polar residues" evidence="1">
    <location>
        <begin position="1"/>
        <end position="10"/>
    </location>
</feature>
<evidence type="ECO:0000256" key="1">
    <source>
        <dbReference type="SAM" id="MobiDB-lite"/>
    </source>
</evidence>
<dbReference type="InterPro" id="IPR035890">
    <property type="entry name" value="Anti-sigma-28_factor_FlgM_sf"/>
</dbReference>
<protein>
    <submittedName>
        <fullName evidence="3">Anti-sigma-28 factor, FlgM</fullName>
    </submittedName>
</protein>